<reference evidence="12" key="1">
    <citation type="submission" date="2020-10" db="EMBL/GenBank/DDBJ databases">
        <authorList>
            <person name="Han B."/>
            <person name="Lu T."/>
            <person name="Zhao Q."/>
            <person name="Huang X."/>
            <person name="Zhao Y."/>
        </authorList>
    </citation>
    <scope>NUCLEOTIDE SEQUENCE</scope>
</reference>
<feature type="region of interest" description="Disordered" evidence="7">
    <location>
        <begin position="79"/>
        <end position="102"/>
    </location>
</feature>
<dbReference type="GO" id="GO:0008270">
    <property type="term" value="F:zinc ion binding"/>
    <property type="evidence" value="ECO:0007669"/>
    <property type="project" value="UniProtKB-KW"/>
</dbReference>
<keyword evidence="6" id="KW-0479">Metal-binding</keyword>
<evidence type="ECO:0008006" key="14">
    <source>
        <dbReference type="Google" id="ProtNLM"/>
    </source>
</evidence>
<evidence type="ECO:0000256" key="3">
    <source>
        <dbReference type="ARBA" id="ARBA00022603"/>
    </source>
</evidence>
<dbReference type="EMBL" id="CAJGYO010000007">
    <property type="protein sequence ID" value="CAD6242738.1"/>
    <property type="molecule type" value="Genomic_DNA"/>
</dbReference>
<feature type="domain" description="Pre-SET" evidence="10">
    <location>
        <begin position="1369"/>
        <end position="1445"/>
    </location>
</feature>
<dbReference type="InterPro" id="IPR003616">
    <property type="entry name" value="Post-SET_dom"/>
</dbReference>
<dbReference type="GO" id="GO:0042054">
    <property type="term" value="F:histone methyltransferase activity"/>
    <property type="evidence" value="ECO:0007669"/>
    <property type="project" value="InterPro"/>
</dbReference>
<feature type="region of interest" description="Disordered" evidence="7">
    <location>
        <begin position="124"/>
        <end position="158"/>
    </location>
</feature>
<dbReference type="InterPro" id="IPR007728">
    <property type="entry name" value="Pre-SET_dom"/>
</dbReference>
<feature type="domain" description="Post-SET" evidence="11">
    <location>
        <begin position="1588"/>
        <end position="1604"/>
    </location>
</feature>
<dbReference type="Gene3D" id="3.30.160.60">
    <property type="entry name" value="Classic Zinc Finger"/>
    <property type="match status" value="1"/>
</dbReference>
<evidence type="ECO:0000313" key="13">
    <source>
        <dbReference type="Proteomes" id="UP000604825"/>
    </source>
</evidence>
<dbReference type="PANTHER" id="PTHR47325:SF1">
    <property type="entry name" value="HISTONE-LYSINE N-METHYLTRANSFERASE SUVR5"/>
    <property type="match status" value="1"/>
</dbReference>
<evidence type="ECO:0000259" key="9">
    <source>
        <dbReference type="PROSITE" id="PS50280"/>
    </source>
</evidence>
<dbReference type="PROSITE" id="PS50157">
    <property type="entry name" value="ZINC_FINGER_C2H2_2"/>
    <property type="match status" value="2"/>
</dbReference>
<dbReference type="SMART" id="SM00317">
    <property type="entry name" value="SET"/>
    <property type="match status" value="1"/>
</dbReference>
<feature type="region of interest" description="Disordered" evidence="7">
    <location>
        <begin position="531"/>
        <end position="553"/>
    </location>
</feature>
<feature type="domain" description="C2H2-type" evidence="8">
    <location>
        <begin position="963"/>
        <end position="991"/>
    </location>
</feature>
<dbReference type="PROSITE" id="PS00028">
    <property type="entry name" value="ZINC_FINGER_C2H2_1"/>
    <property type="match status" value="3"/>
</dbReference>
<feature type="region of interest" description="Disordered" evidence="7">
    <location>
        <begin position="1032"/>
        <end position="1052"/>
    </location>
</feature>
<feature type="region of interest" description="Disordered" evidence="7">
    <location>
        <begin position="219"/>
        <end position="239"/>
    </location>
</feature>
<keyword evidence="4" id="KW-0808">Transferase</keyword>
<evidence type="ECO:0000313" key="12">
    <source>
        <dbReference type="EMBL" id="CAD6242738.1"/>
    </source>
</evidence>
<dbReference type="PANTHER" id="PTHR47325">
    <property type="entry name" value="HISTONE-LYSINE N-METHYLTRANSFERASE SUVR5"/>
    <property type="match status" value="1"/>
</dbReference>
<name>A0A811PJ05_9POAL</name>
<evidence type="ECO:0000259" key="8">
    <source>
        <dbReference type="PROSITE" id="PS50157"/>
    </source>
</evidence>
<feature type="compositionally biased region" description="Polar residues" evidence="7">
    <location>
        <begin position="142"/>
        <end position="153"/>
    </location>
</feature>
<evidence type="ECO:0000259" key="10">
    <source>
        <dbReference type="PROSITE" id="PS50867"/>
    </source>
</evidence>
<evidence type="ECO:0000256" key="2">
    <source>
        <dbReference type="ARBA" id="ARBA00022454"/>
    </source>
</evidence>
<dbReference type="PROSITE" id="PS50867">
    <property type="entry name" value="PRE_SET"/>
    <property type="match status" value="1"/>
</dbReference>
<comment type="subcellular location">
    <subcellularLocation>
        <location evidence="1">Chromosome</location>
    </subcellularLocation>
</comment>
<dbReference type="InterPro" id="IPR046341">
    <property type="entry name" value="SET_dom_sf"/>
</dbReference>
<dbReference type="InterPro" id="IPR001214">
    <property type="entry name" value="SET_dom"/>
</dbReference>
<dbReference type="SMART" id="SM00468">
    <property type="entry name" value="PreSET"/>
    <property type="match status" value="1"/>
</dbReference>
<evidence type="ECO:0000256" key="4">
    <source>
        <dbReference type="ARBA" id="ARBA00022679"/>
    </source>
</evidence>
<dbReference type="SMART" id="SM00355">
    <property type="entry name" value="ZnF_C2H2"/>
    <property type="match status" value="4"/>
</dbReference>
<dbReference type="PROSITE" id="PS50280">
    <property type="entry name" value="SET"/>
    <property type="match status" value="1"/>
</dbReference>
<evidence type="ECO:0000259" key="11">
    <source>
        <dbReference type="PROSITE" id="PS50868"/>
    </source>
</evidence>
<evidence type="ECO:0000256" key="1">
    <source>
        <dbReference type="ARBA" id="ARBA00004286"/>
    </source>
</evidence>
<accession>A0A811PJ05</accession>
<evidence type="ECO:0000256" key="5">
    <source>
        <dbReference type="ARBA" id="ARBA00022691"/>
    </source>
</evidence>
<dbReference type="InterPro" id="IPR040689">
    <property type="entry name" value="SUVR5_Znf-C2H2_3rpt"/>
</dbReference>
<dbReference type="Pfam" id="PF05033">
    <property type="entry name" value="Pre-SET"/>
    <property type="match status" value="1"/>
</dbReference>
<sequence length="1604" mass="179731">MLMDPPVMQVDCKLKNDVDKTSSIAYDRKLTISHDDYGWAGSDIHPKDDTIVCNPVKVSDACQTGIDEVLDAAFENSPLNLGDLPQGTELRKKNNDSSCSDVKLQLNSSAGNNNGLQTDDNFNKQNFGKKDMHHPQEEIHPSPNTVSLPSSCRINGDATPSEEEKIAEDHVKVDGNVDAVSKEVGTDLVGCHARQKELQCTLQDLSEIACSIDLVRNKSSPQEEKKKPVSPLNDMGHNVDNNSCNGDTNYKGEEFNMGNAGDEDHAVALWVKWRGKWQTGIRCCRVDCPLPTLRAKPTHDRKTYIVVFFPRTKTYSWVDMLLVLPIEECPLPLVNGTHRKWRKLVKDLNIPRRFNMQNLAVFVINLIDELHIEAVVDNARKATTWKEFALEASCCRDYTDLGKMLLKFQNMILPDYISCEWLQNSFEMWNQKCMNAHDAETIEMLCEELRQSILGNKLKELRNASVQPELVPEWKTWKQELMKQYFSLHPAGNVGNFEKTNCYDDPALDQQGSRKRPKLEVRRGEIQISHMGEADYRTPTEDPNQNNLPSNSVMHENVGALGATNQNNAVTLPGSSGTNENTISSSANAALQNARLDLDSFKSSRQCSAYIEAKGRQCGRWANDGDIYCCVHQSMHFLDHSSREDKALTIEAPLCSGMTNMGRKCKHRAQHGSTFCKKHHLQTNLDAMHPENLLDPSDVLHMGEEPPNKWVEEISKSQAMYSIDLEKDKNVQAAVQVKLMTTVAIENSCEKGAMEKIDVCAASTSMTNTDDTSLCIGIHSHESIVECQDYAKRHTLYCEKHLPKFLKRARNGKSRLVSKDVFVNLLKGCTSRKDKICLHQACEFLYWFLRNNLSHQRTGLASEHMPQIVAEVSKNPDVGEFLLKLISTEREKLANIWGFDTNRSKQIYSENKEGSVVLQEEGTNLSSGPKCKICAHQFSDDQALGLHWTTVHKKEARWLFRGYSCAACMESFTNKKVLERHVQDVHGAQYLQYSILIRCMLCNSNFLTTDLLYPHIISDHAQQIRLLDVPQRPNGQSAQQTEGTSGLPLYDSHNVEDDDGSQKFICRLCGLKFDLLPDLGRHHKVAHVDSGAVGHIPLGRGKYQLNRGRHYYSAFKKSLRPTSTLKKRSNSGIDKNLKFQSSGLTSQVVEPETSSLGKLQDFQCSDVAQTLFSKIQKTRPHPSNIDILSVARSVCCKTSLLAALEVKYGSLPENIFVKAAKLCSDNGIQIDWHQEEFICPKGCKSRYNSNALLPMQLTAVDFPDFPEAPSVDPLNDDEMWGMEEYHYVLDSKHFGWKPKNERVVLCEDISFGREKVPIVCVIDADAKDSLGMKPDELLPRGSSVPWQGFHYITKRLMDSSLIDSENSLPGCACSHPECSPENCGHVSLFDGVYGSLVDINGTPMHGRFAYAKDSKIILQEGYPIYECNSSCTCDSSCQNKVLQKGLLVKLELFRTENKGWAIRAAEPIPQGTFVCECIGEIVKADKTMENAESVSSKGGCSYLFDIASQIDRERVRTVGAIEYLIDATRSGNVSRYINHSCSPNLSIRLVLVESKDCQLAHIGLFANQDIAVGEELAYDYRQKLVAGDGCPCHCGATNCRGRVY</sequence>
<evidence type="ECO:0000256" key="6">
    <source>
        <dbReference type="PROSITE-ProRule" id="PRU00042"/>
    </source>
</evidence>
<dbReference type="SUPFAM" id="SSF82199">
    <property type="entry name" value="SET domain"/>
    <property type="match status" value="1"/>
</dbReference>
<organism evidence="12 13">
    <name type="scientific">Miscanthus lutarioriparius</name>
    <dbReference type="NCBI Taxonomy" id="422564"/>
    <lineage>
        <taxon>Eukaryota</taxon>
        <taxon>Viridiplantae</taxon>
        <taxon>Streptophyta</taxon>
        <taxon>Embryophyta</taxon>
        <taxon>Tracheophyta</taxon>
        <taxon>Spermatophyta</taxon>
        <taxon>Magnoliopsida</taxon>
        <taxon>Liliopsida</taxon>
        <taxon>Poales</taxon>
        <taxon>Poaceae</taxon>
        <taxon>PACMAD clade</taxon>
        <taxon>Panicoideae</taxon>
        <taxon>Andropogonodae</taxon>
        <taxon>Andropogoneae</taxon>
        <taxon>Saccharinae</taxon>
        <taxon>Miscanthus</taxon>
    </lineage>
</organism>
<keyword evidence="3" id="KW-0489">Methyltransferase</keyword>
<keyword evidence="6" id="KW-0862">Zinc</keyword>
<dbReference type="Proteomes" id="UP000604825">
    <property type="component" value="Unassembled WGS sequence"/>
</dbReference>
<keyword evidence="5" id="KW-0949">S-adenosyl-L-methionine</keyword>
<dbReference type="OrthoDB" id="308383at2759"/>
<dbReference type="Gene3D" id="2.170.270.10">
    <property type="entry name" value="SET domain"/>
    <property type="match status" value="1"/>
</dbReference>
<dbReference type="InterPro" id="IPR013087">
    <property type="entry name" value="Znf_C2H2_type"/>
</dbReference>
<keyword evidence="13" id="KW-1185">Reference proteome</keyword>
<feature type="compositionally biased region" description="Basic and acidic residues" evidence="7">
    <location>
        <begin position="128"/>
        <end position="140"/>
    </location>
</feature>
<dbReference type="Pfam" id="PF00856">
    <property type="entry name" value="SET"/>
    <property type="match status" value="1"/>
</dbReference>
<keyword evidence="2" id="KW-0158">Chromosome</keyword>
<keyword evidence="6" id="KW-0863">Zinc-finger</keyword>
<feature type="domain" description="C2H2-type" evidence="8">
    <location>
        <begin position="1064"/>
        <end position="1092"/>
    </location>
</feature>
<dbReference type="GO" id="GO:0005634">
    <property type="term" value="C:nucleus"/>
    <property type="evidence" value="ECO:0007669"/>
    <property type="project" value="InterPro"/>
</dbReference>
<dbReference type="GO" id="GO:0005694">
    <property type="term" value="C:chromosome"/>
    <property type="evidence" value="ECO:0007669"/>
    <property type="project" value="UniProtKB-SubCell"/>
</dbReference>
<dbReference type="PROSITE" id="PS50868">
    <property type="entry name" value="POST_SET"/>
    <property type="match status" value="1"/>
</dbReference>
<gene>
    <name evidence="12" type="ORF">NCGR_LOCUS28136</name>
</gene>
<dbReference type="GO" id="GO:0032259">
    <property type="term" value="P:methylation"/>
    <property type="evidence" value="ECO:0007669"/>
    <property type="project" value="UniProtKB-KW"/>
</dbReference>
<dbReference type="Pfam" id="PF18868">
    <property type="entry name" value="zf-C2H2_3rep"/>
    <property type="match status" value="1"/>
</dbReference>
<proteinExistence type="predicted"/>
<comment type="caution">
    <text evidence="12">The sequence shown here is derived from an EMBL/GenBank/DDBJ whole genome shotgun (WGS) entry which is preliminary data.</text>
</comment>
<feature type="domain" description="SET" evidence="9">
    <location>
        <begin position="1448"/>
        <end position="1581"/>
    </location>
</feature>
<protein>
    <recommendedName>
        <fullName evidence="14">Histone-lysine N-methyltransferase SUVR5</fullName>
    </recommendedName>
</protein>
<feature type="compositionally biased region" description="Polar residues" evidence="7">
    <location>
        <begin position="1033"/>
        <end position="1044"/>
    </location>
</feature>
<evidence type="ECO:0000256" key="7">
    <source>
        <dbReference type="SAM" id="MobiDB-lite"/>
    </source>
</evidence>
<feature type="compositionally biased region" description="Polar residues" evidence="7">
    <location>
        <begin position="541"/>
        <end position="553"/>
    </location>
</feature>